<evidence type="ECO:0000259" key="1">
    <source>
        <dbReference type="Pfam" id="PF09994"/>
    </source>
</evidence>
<dbReference type="Pfam" id="PF09994">
    <property type="entry name" value="T6SS_Tle1-like_cat"/>
    <property type="match status" value="2"/>
</dbReference>
<organism evidence="2 3">
    <name type="scientific">Caldimonas caldifontis</name>
    <dbReference type="NCBI Taxonomy" id="1452508"/>
    <lineage>
        <taxon>Bacteria</taxon>
        <taxon>Pseudomonadati</taxon>
        <taxon>Pseudomonadota</taxon>
        <taxon>Betaproteobacteria</taxon>
        <taxon>Burkholderiales</taxon>
        <taxon>Sphaerotilaceae</taxon>
        <taxon>Caldimonas</taxon>
    </lineage>
</organism>
<dbReference type="InterPro" id="IPR018712">
    <property type="entry name" value="Tle1-like_cat"/>
</dbReference>
<dbReference type="AlphaFoldDB" id="A0A2S5SU10"/>
<protein>
    <submittedName>
        <fullName evidence="2">DUF2235 domain-containing protein</fullName>
    </submittedName>
</protein>
<evidence type="ECO:0000313" key="3">
    <source>
        <dbReference type="Proteomes" id="UP000238605"/>
    </source>
</evidence>
<feature type="domain" description="T6SS Phospholipase effector Tle1-like catalytic" evidence="1">
    <location>
        <begin position="49"/>
        <end position="215"/>
    </location>
</feature>
<dbReference type="RefSeq" id="WP_104302499.1">
    <property type="nucleotide sequence ID" value="NZ_PSNX01000008.1"/>
</dbReference>
<name>A0A2S5SU10_9BURK</name>
<accession>A0A2S5SU10</accession>
<reference evidence="2 3" key="1">
    <citation type="submission" date="2018-02" db="EMBL/GenBank/DDBJ databases">
        <title>Reclassifiation of [Polyangium] brachysporum DSM 7029 as Guopingzhaonella breviflexa gen. nov., sp. nov., a member of the family Comamonadaceae.</title>
        <authorList>
            <person name="Tang B."/>
        </authorList>
    </citation>
    <scope>NUCLEOTIDE SEQUENCE [LARGE SCALE GENOMIC DNA]</scope>
    <source>
        <strain evidence="2 3">BCRC 80649</strain>
    </source>
</reference>
<evidence type="ECO:0000313" key="2">
    <source>
        <dbReference type="EMBL" id="PPE66215.1"/>
    </source>
</evidence>
<sequence>MTTQAAKPFPSRGLRSLSPREALQRTAALACTLPQDGQPRCSGQVHVGIFFDGTGNNLANDFDGPPPEQRKHSNVVRLFQAHRVNPSEGFFAYYAPGVGTPFPDIGDDGQYWGPNRGSAFASRGERRITWAFMQLLNAPHVYVKGTALLPAERANHIARTLGSTGSPAMQRRSALRYWQDQLSAALKGQKPTVTQINVSVFGFSRGAAQARAFVNWLFESCEQQGGGYTFAGMPIRLHFLGIFDTVASVGIANLYENEVFTGHQAWADRNMRINPGVEQCVHFVAGHEVRACFPLDSVRVDGTYPDNAIEIMYPGAHSDIGGGYAPGDLGVSPVQGDFISVITGQHMYHEARKAGVPLLAWEQLSAVVRDSLTPSEKAIATFNNYVTASAHGSGSVEALHKAHWKQYLSWRFKHRIAYASRAPVTSANGAQREHMCKSQSDFMLRLRRLGVGGNPEDPTYDPKRAARLFKEMHRASGLPISRGEQELLDILELIEPNELLPNVEKLFESYVHDSVAGFMSQLDEFDRNGLGIGKLRTVFKGQH</sequence>
<gene>
    <name evidence="2" type="ORF">C1704_09535</name>
</gene>
<keyword evidence="3" id="KW-1185">Reference proteome</keyword>
<dbReference type="PANTHER" id="PTHR33840">
    <property type="match status" value="1"/>
</dbReference>
<dbReference type="EMBL" id="PSNX01000008">
    <property type="protein sequence ID" value="PPE66215.1"/>
    <property type="molecule type" value="Genomic_DNA"/>
</dbReference>
<proteinExistence type="predicted"/>
<dbReference type="PANTHER" id="PTHR33840:SF1">
    <property type="entry name" value="TLE1 PHOSPHOLIPASE DOMAIN-CONTAINING PROTEIN"/>
    <property type="match status" value="1"/>
</dbReference>
<dbReference type="Proteomes" id="UP000238605">
    <property type="component" value="Unassembled WGS sequence"/>
</dbReference>
<dbReference type="OrthoDB" id="4378831at2"/>
<comment type="caution">
    <text evidence="2">The sequence shown here is derived from an EMBL/GenBank/DDBJ whole genome shotgun (WGS) entry which is preliminary data.</text>
</comment>
<feature type="domain" description="T6SS Phospholipase effector Tle1-like catalytic" evidence="1">
    <location>
        <begin position="230"/>
        <end position="329"/>
    </location>
</feature>